<evidence type="ECO:0000313" key="3">
    <source>
        <dbReference type="Proteomes" id="UP000238157"/>
    </source>
</evidence>
<dbReference type="SUPFAM" id="SSF53756">
    <property type="entry name" value="UDP-Glycosyltransferase/glycogen phosphorylase"/>
    <property type="match status" value="1"/>
</dbReference>
<sequence length="371" mass="42152">MKIVYIASSIIPSRNANSVHVMKMCHALARIGHEVTLIVPKIQSDLYVEDVHAFYNVDHLFEVVYAKWPAYKGKALRFALDASNIIKKLNPDFIYGRSFLCCFVCSLLNKVPIAYESHYPIKDESALNDYFFRKMIKRSNFKFLGVITDSLKKHYTNNYQLSDSQVVILPDAADPTSAEILNGQPEEDKIIKVGYVGSFYKGRGIETILSLIGQCPHYRFLLVGGSPEQIAEVKSQFNESENVTLYGYLNHKEAENIRMKCDVLLAPYETEVSTAGKVKTGKWMSPLKIFEYMAAGKAIVCSDLPVLREVLNEQNSILVKGNDISQWIYALKKLEDAEFRANLGDKAKEDFLTNYTWDARAKKLIDETRRA</sequence>
<proteinExistence type="predicted"/>
<keyword evidence="3" id="KW-1185">Reference proteome</keyword>
<dbReference type="InterPro" id="IPR028098">
    <property type="entry name" value="Glyco_trans_4-like_N"/>
</dbReference>
<dbReference type="EMBL" id="PVTR01000004">
    <property type="protein sequence ID" value="PRY88414.1"/>
    <property type="molecule type" value="Genomic_DNA"/>
</dbReference>
<dbReference type="Pfam" id="PF13692">
    <property type="entry name" value="Glyco_trans_1_4"/>
    <property type="match status" value="1"/>
</dbReference>
<dbReference type="PANTHER" id="PTHR12526">
    <property type="entry name" value="GLYCOSYLTRANSFERASE"/>
    <property type="match status" value="1"/>
</dbReference>
<protein>
    <submittedName>
        <fullName evidence="2">Glycosyltransferase involved in cell wall biosynthesis</fullName>
    </submittedName>
</protein>
<comment type="caution">
    <text evidence="2">The sequence shown here is derived from an EMBL/GenBank/DDBJ whole genome shotgun (WGS) entry which is preliminary data.</text>
</comment>
<evidence type="ECO:0000259" key="1">
    <source>
        <dbReference type="Pfam" id="PF13439"/>
    </source>
</evidence>
<accession>A0A2T0WPG1</accession>
<dbReference type="Gene3D" id="3.40.50.2000">
    <property type="entry name" value="Glycogen Phosphorylase B"/>
    <property type="match status" value="2"/>
</dbReference>
<dbReference type="Proteomes" id="UP000238157">
    <property type="component" value="Unassembled WGS sequence"/>
</dbReference>
<gene>
    <name evidence="2" type="ORF">CLW00_10465</name>
</gene>
<reference evidence="2 3" key="1">
    <citation type="submission" date="2018-03" db="EMBL/GenBank/DDBJ databases">
        <title>Genomic Encyclopedia of Archaeal and Bacterial Type Strains, Phase II (KMG-II): from individual species to whole genera.</title>
        <authorList>
            <person name="Goeker M."/>
        </authorList>
    </citation>
    <scope>NUCLEOTIDE SEQUENCE [LARGE SCALE GENOMIC DNA]</scope>
    <source>
        <strain evidence="2 3">DSM 27929</strain>
    </source>
</reference>
<evidence type="ECO:0000313" key="2">
    <source>
        <dbReference type="EMBL" id="PRY88414.1"/>
    </source>
</evidence>
<name>A0A2T0WPG1_9BACT</name>
<organism evidence="2 3">
    <name type="scientific">Mongoliibacter ruber</name>
    <dbReference type="NCBI Taxonomy" id="1750599"/>
    <lineage>
        <taxon>Bacteria</taxon>
        <taxon>Pseudomonadati</taxon>
        <taxon>Bacteroidota</taxon>
        <taxon>Cytophagia</taxon>
        <taxon>Cytophagales</taxon>
        <taxon>Cyclobacteriaceae</taxon>
        <taxon>Mongoliibacter</taxon>
    </lineage>
</organism>
<dbReference type="Pfam" id="PF13439">
    <property type="entry name" value="Glyco_transf_4"/>
    <property type="match status" value="1"/>
</dbReference>
<dbReference type="RefSeq" id="WP_106133149.1">
    <property type="nucleotide sequence ID" value="NZ_PVTR01000004.1"/>
</dbReference>
<dbReference type="AlphaFoldDB" id="A0A2T0WPG1"/>
<feature type="domain" description="Glycosyltransferase subfamily 4-like N-terminal" evidence="1">
    <location>
        <begin position="19"/>
        <end position="175"/>
    </location>
</feature>
<dbReference type="CDD" id="cd03801">
    <property type="entry name" value="GT4_PimA-like"/>
    <property type="match status" value="1"/>
</dbReference>
<dbReference type="GO" id="GO:0016757">
    <property type="term" value="F:glycosyltransferase activity"/>
    <property type="evidence" value="ECO:0007669"/>
    <property type="project" value="UniProtKB-ARBA"/>
</dbReference>
<keyword evidence="2" id="KW-0808">Transferase</keyword>
<dbReference type="OrthoDB" id="1450439at2"/>